<accession>A0ABV6HKW0</accession>
<evidence type="ECO:0000259" key="1">
    <source>
        <dbReference type="Pfam" id="PF06983"/>
    </source>
</evidence>
<reference evidence="2 3" key="1">
    <citation type="submission" date="2024-09" db="EMBL/GenBank/DDBJ databases">
        <authorList>
            <person name="Sun Q."/>
            <person name="Mori K."/>
        </authorList>
    </citation>
    <scope>NUCLEOTIDE SEQUENCE [LARGE SCALE GENOMIC DNA]</scope>
    <source>
        <strain evidence="2 3">CCM 7765</strain>
    </source>
</reference>
<dbReference type="InterPro" id="IPR029068">
    <property type="entry name" value="Glyas_Bleomycin-R_OHBP_Dase"/>
</dbReference>
<dbReference type="Gene3D" id="3.10.180.10">
    <property type="entry name" value="2,3-Dihydroxybiphenyl 1,2-Dioxygenase, domain 1"/>
    <property type="match status" value="1"/>
</dbReference>
<dbReference type="Proteomes" id="UP001589774">
    <property type="component" value="Unassembled WGS sequence"/>
</dbReference>
<evidence type="ECO:0000313" key="2">
    <source>
        <dbReference type="EMBL" id="MFC0319485.1"/>
    </source>
</evidence>
<dbReference type="SUPFAM" id="SSF54593">
    <property type="entry name" value="Glyoxalase/Bleomycin resistance protein/Dihydroxybiphenyl dioxygenase"/>
    <property type="match status" value="1"/>
</dbReference>
<proteinExistence type="predicted"/>
<feature type="domain" description="PhnB-like" evidence="1">
    <location>
        <begin position="10"/>
        <end position="46"/>
    </location>
</feature>
<organism evidence="2 3">
    <name type="scientific">Olivibacter oleidegradans</name>
    <dbReference type="NCBI Taxonomy" id="760123"/>
    <lineage>
        <taxon>Bacteria</taxon>
        <taxon>Pseudomonadati</taxon>
        <taxon>Bacteroidota</taxon>
        <taxon>Sphingobacteriia</taxon>
        <taxon>Sphingobacteriales</taxon>
        <taxon>Sphingobacteriaceae</taxon>
        <taxon>Olivibacter</taxon>
    </lineage>
</organism>
<comment type="caution">
    <text evidence="2">The sequence shown here is derived from an EMBL/GenBank/DDBJ whole genome shotgun (WGS) entry which is preliminary data.</text>
</comment>
<dbReference type="RefSeq" id="WP_041387554.1">
    <property type="nucleotide sequence ID" value="NZ_JBHLWO010000002.1"/>
</dbReference>
<name>A0ABV6HKW0_9SPHI</name>
<gene>
    <name evidence="2" type="ORF">ACFFI0_14285</name>
</gene>
<dbReference type="Pfam" id="PF06983">
    <property type="entry name" value="3-dmu-9_3-mt"/>
    <property type="match status" value="1"/>
</dbReference>
<evidence type="ECO:0000313" key="3">
    <source>
        <dbReference type="Proteomes" id="UP001589774"/>
    </source>
</evidence>
<sequence>MDRFVDAKGSKSRKTDHYWKHLIKEGGTEVACGWLTDKFGISWQIIPKKLSALVGNPEKPQG</sequence>
<keyword evidence="3" id="KW-1185">Reference proteome</keyword>
<protein>
    <submittedName>
        <fullName evidence="2">VOC family protein</fullName>
    </submittedName>
</protein>
<dbReference type="EMBL" id="JBHLWO010000002">
    <property type="protein sequence ID" value="MFC0319485.1"/>
    <property type="molecule type" value="Genomic_DNA"/>
</dbReference>
<dbReference type="InterPro" id="IPR028973">
    <property type="entry name" value="PhnB-like"/>
</dbReference>